<dbReference type="Proteomes" id="UP000677082">
    <property type="component" value="Unassembled WGS sequence"/>
</dbReference>
<organism evidence="1 2">
    <name type="scientific">Paractinoplanes toevensis</name>
    <dbReference type="NCBI Taxonomy" id="571911"/>
    <lineage>
        <taxon>Bacteria</taxon>
        <taxon>Bacillati</taxon>
        <taxon>Actinomycetota</taxon>
        <taxon>Actinomycetes</taxon>
        <taxon>Micromonosporales</taxon>
        <taxon>Micromonosporaceae</taxon>
        <taxon>Paractinoplanes</taxon>
    </lineage>
</organism>
<protein>
    <submittedName>
        <fullName evidence="1">Uncharacterized protein</fullName>
    </submittedName>
</protein>
<dbReference type="RefSeq" id="WP_213004791.1">
    <property type="nucleotide sequence ID" value="NZ_BOQN01000007.1"/>
</dbReference>
<name>A0A919T3R6_9ACTN</name>
<evidence type="ECO:0000313" key="2">
    <source>
        <dbReference type="Proteomes" id="UP000677082"/>
    </source>
</evidence>
<evidence type="ECO:0000313" key="1">
    <source>
        <dbReference type="EMBL" id="GIM88809.1"/>
    </source>
</evidence>
<keyword evidence="2" id="KW-1185">Reference proteome</keyword>
<sequence>MEDPSAEVAAALNQPTRAEQAKALAEVLNQIPSFAAYVRSLRQDVVRRMHEDDDMSWAEIGDAIGQHRTRAAQIARGVAGGSKKKNPPPE</sequence>
<reference evidence="1 2" key="1">
    <citation type="submission" date="2021-03" db="EMBL/GenBank/DDBJ databases">
        <title>Whole genome shotgun sequence of Actinoplanes toevensis NBRC 105298.</title>
        <authorList>
            <person name="Komaki H."/>
            <person name="Tamura T."/>
        </authorList>
    </citation>
    <scope>NUCLEOTIDE SEQUENCE [LARGE SCALE GENOMIC DNA]</scope>
    <source>
        <strain evidence="1 2">NBRC 105298</strain>
    </source>
</reference>
<accession>A0A919T3R6</accession>
<dbReference type="AlphaFoldDB" id="A0A919T3R6"/>
<dbReference type="EMBL" id="BOQN01000007">
    <property type="protein sequence ID" value="GIM88809.1"/>
    <property type="molecule type" value="Genomic_DNA"/>
</dbReference>
<comment type="caution">
    <text evidence="1">The sequence shown here is derived from an EMBL/GenBank/DDBJ whole genome shotgun (WGS) entry which is preliminary data.</text>
</comment>
<proteinExistence type="predicted"/>
<gene>
    <name evidence="1" type="ORF">Ato02nite_006020</name>
</gene>